<name>A0ABD3RX87_9STRA</name>
<protein>
    <submittedName>
        <fullName evidence="1">Uncharacterized protein</fullName>
    </submittedName>
</protein>
<reference evidence="1 2" key="1">
    <citation type="submission" date="2024-10" db="EMBL/GenBank/DDBJ databases">
        <title>Updated reference genomes for cyclostephanoid diatoms.</title>
        <authorList>
            <person name="Roberts W.R."/>
            <person name="Alverson A.J."/>
        </authorList>
    </citation>
    <scope>NUCLEOTIDE SEQUENCE [LARGE SCALE GENOMIC DNA]</scope>
    <source>
        <strain evidence="1 2">AJA228-03</strain>
    </source>
</reference>
<accession>A0ABD3RX87</accession>
<comment type="caution">
    <text evidence="1">The sequence shown here is derived from an EMBL/GenBank/DDBJ whole genome shotgun (WGS) entry which is preliminary data.</text>
</comment>
<evidence type="ECO:0000313" key="1">
    <source>
        <dbReference type="EMBL" id="KAL3816802.1"/>
    </source>
</evidence>
<dbReference type="EMBL" id="JALLPB020000131">
    <property type="protein sequence ID" value="KAL3816802.1"/>
    <property type="molecule type" value="Genomic_DNA"/>
</dbReference>
<organism evidence="1 2">
    <name type="scientific">Cyclostephanos tholiformis</name>
    <dbReference type="NCBI Taxonomy" id="382380"/>
    <lineage>
        <taxon>Eukaryota</taxon>
        <taxon>Sar</taxon>
        <taxon>Stramenopiles</taxon>
        <taxon>Ochrophyta</taxon>
        <taxon>Bacillariophyta</taxon>
        <taxon>Coscinodiscophyceae</taxon>
        <taxon>Thalassiosirophycidae</taxon>
        <taxon>Stephanodiscales</taxon>
        <taxon>Stephanodiscaceae</taxon>
        <taxon>Cyclostephanos</taxon>
    </lineage>
</organism>
<dbReference type="AlphaFoldDB" id="A0ABD3RX87"/>
<gene>
    <name evidence="1" type="ORF">ACHAXA_000905</name>
</gene>
<dbReference type="Proteomes" id="UP001530377">
    <property type="component" value="Unassembled WGS sequence"/>
</dbReference>
<proteinExistence type="predicted"/>
<evidence type="ECO:0000313" key="2">
    <source>
        <dbReference type="Proteomes" id="UP001530377"/>
    </source>
</evidence>
<sequence length="206" mass="23019">MFAAPQHHEVAGGGGGANVDGDRRGFRAMFAASQRGRGGDGGSSSRFGSWRKLLFNLRDSLRNLDSSHRLNVTCSGSDLGQLYLSSPELDVVRIPRGLGEDGHVPRRGSSWLLDAVDPYGRRKSFRRLSTYERFLDSDALDEIHDSDEGRIMLIEDETDECADNRLTSFSRRLSSKRSFNSPSVVVPIMYIYYVINRQSQTLPLCK</sequence>
<keyword evidence="2" id="KW-1185">Reference proteome</keyword>